<dbReference type="AlphaFoldDB" id="A0A2A9MHK7"/>
<dbReference type="OrthoDB" id="10456022at2759"/>
<feature type="domain" description="SRS" evidence="3">
    <location>
        <begin position="42"/>
        <end position="157"/>
    </location>
</feature>
<dbReference type="RefSeq" id="XP_029221388.1">
    <property type="nucleotide sequence ID" value="XM_029362423.1"/>
</dbReference>
<protein>
    <submittedName>
        <fullName evidence="4">SAG-related sequence</fullName>
    </submittedName>
</protein>
<evidence type="ECO:0000313" key="4">
    <source>
        <dbReference type="EMBL" id="PFH37379.1"/>
    </source>
</evidence>
<dbReference type="Gene3D" id="2.60.40.1320">
    <property type="entry name" value="SRS domain"/>
    <property type="match status" value="2"/>
</dbReference>
<feature type="region of interest" description="Disordered" evidence="1">
    <location>
        <begin position="160"/>
        <end position="183"/>
    </location>
</feature>
<dbReference type="Proteomes" id="UP000224006">
    <property type="component" value="Chromosome II"/>
</dbReference>
<gene>
    <name evidence="4" type="ORF">BESB_038370</name>
</gene>
<name>A0A2A9MHK7_BESBE</name>
<dbReference type="VEuPathDB" id="ToxoDB:BESB_038370"/>
<evidence type="ECO:0000256" key="2">
    <source>
        <dbReference type="SAM" id="SignalP"/>
    </source>
</evidence>
<dbReference type="InterPro" id="IPR036755">
    <property type="entry name" value="SRS_dom_sf"/>
</dbReference>
<dbReference type="Pfam" id="PF04092">
    <property type="entry name" value="SAG"/>
    <property type="match status" value="2"/>
</dbReference>
<feature type="chain" id="PRO_5013196752" evidence="2">
    <location>
        <begin position="28"/>
        <end position="339"/>
    </location>
</feature>
<reference evidence="4 5" key="1">
    <citation type="submission" date="2017-09" db="EMBL/GenBank/DDBJ databases">
        <title>Genome sequencing of Besnoitia besnoiti strain Bb-Ger1.</title>
        <authorList>
            <person name="Schares G."/>
            <person name="Venepally P."/>
            <person name="Lorenzi H.A."/>
        </authorList>
    </citation>
    <scope>NUCLEOTIDE SEQUENCE [LARGE SCALE GENOMIC DNA]</scope>
    <source>
        <strain evidence="4 5">Bb-Ger1</strain>
    </source>
</reference>
<dbReference type="KEGG" id="bbes:BESB_038370"/>
<sequence>MARGARTASFAVAAAWCLLARHGASLADNVQVVTKEACPGGNLALSLPVGQSSLTFKCGEGVSTLDPASELDVYKEGAQKPEKTQLTAVINGATLSPSDSDRGHTLKVSDEIRPKNDTKLIYYCWDKTNPSDTDRLRTQEALPPETPADYCKVTITVWGTSTPEKPQQIPPRPPENGDETPVEGAKDVYTCSAGKVTDITVSEPNAEVKMKCTNKGTFKPKKTTDAFDGACQSVNALSSLVPGATRKDEGGIYTLTIPSLPDEPEAKELCYLCEPVEAGEAQSAGQGCQFQIRFNGAAAESGVAQDGRRRTLDLFIIVLWEVGLAKDFSISFFSRRVPA</sequence>
<keyword evidence="5" id="KW-1185">Reference proteome</keyword>
<feature type="domain" description="SRS" evidence="3">
    <location>
        <begin position="188"/>
        <end position="282"/>
    </location>
</feature>
<accession>A0A2A9MHK7</accession>
<dbReference type="SUPFAM" id="SSF74877">
    <property type="entry name" value="Major surface antigen p30, SAG1"/>
    <property type="match status" value="1"/>
</dbReference>
<proteinExistence type="predicted"/>
<dbReference type="GeneID" id="40308818"/>
<dbReference type="GO" id="GO:0016020">
    <property type="term" value="C:membrane"/>
    <property type="evidence" value="ECO:0007669"/>
    <property type="project" value="InterPro"/>
</dbReference>
<evidence type="ECO:0000256" key="1">
    <source>
        <dbReference type="SAM" id="MobiDB-lite"/>
    </source>
</evidence>
<organism evidence="4 5">
    <name type="scientific">Besnoitia besnoiti</name>
    <name type="common">Apicomplexan protozoan</name>
    <dbReference type="NCBI Taxonomy" id="94643"/>
    <lineage>
        <taxon>Eukaryota</taxon>
        <taxon>Sar</taxon>
        <taxon>Alveolata</taxon>
        <taxon>Apicomplexa</taxon>
        <taxon>Conoidasida</taxon>
        <taxon>Coccidia</taxon>
        <taxon>Eucoccidiorida</taxon>
        <taxon>Eimeriorina</taxon>
        <taxon>Sarcocystidae</taxon>
        <taxon>Besnoitia</taxon>
    </lineage>
</organism>
<dbReference type="EMBL" id="NWUJ01000002">
    <property type="protein sequence ID" value="PFH37379.1"/>
    <property type="molecule type" value="Genomic_DNA"/>
</dbReference>
<feature type="signal peptide" evidence="2">
    <location>
        <begin position="1"/>
        <end position="27"/>
    </location>
</feature>
<dbReference type="InterPro" id="IPR007226">
    <property type="entry name" value="SRS_dom"/>
</dbReference>
<evidence type="ECO:0000313" key="5">
    <source>
        <dbReference type="Proteomes" id="UP000224006"/>
    </source>
</evidence>
<keyword evidence="2" id="KW-0732">Signal</keyword>
<comment type="caution">
    <text evidence="4">The sequence shown here is derived from an EMBL/GenBank/DDBJ whole genome shotgun (WGS) entry which is preliminary data.</text>
</comment>
<evidence type="ECO:0000259" key="3">
    <source>
        <dbReference type="Pfam" id="PF04092"/>
    </source>
</evidence>